<gene>
    <name evidence="2" type="ORF">FRX31_015781</name>
</gene>
<comment type="caution">
    <text evidence="2">The sequence shown here is derived from an EMBL/GenBank/DDBJ whole genome shotgun (WGS) entry which is preliminary data.</text>
</comment>
<feature type="compositionally biased region" description="Polar residues" evidence="1">
    <location>
        <begin position="146"/>
        <end position="175"/>
    </location>
</feature>
<reference evidence="2 3" key="1">
    <citation type="submission" date="2020-06" db="EMBL/GenBank/DDBJ databases">
        <title>Transcriptomic and genomic resources for Thalictrum thalictroides and T. hernandezii: Facilitating candidate gene discovery in an emerging model plant lineage.</title>
        <authorList>
            <person name="Arias T."/>
            <person name="Riano-Pachon D.M."/>
            <person name="Di Stilio V.S."/>
        </authorList>
    </citation>
    <scope>NUCLEOTIDE SEQUENCE [LARGE SCALE GENOMIC DNA]</scope>
    <source>
        <strain evidence="3">cv. WT478/WT964</strain>
        <tissue evidence="2">Leaves</tissue>
    </source>
</reference>
<feature type="region of interest" description="Disordered" evidence="1">
    <location>
        <begin position="1"/>
        <end position="23"/>
    </location>
</feature>
<evidence type="ECO:0000313" key="3">
    <source>
        <dbReference type="Proteomes" id="UP000554482"/>
    </source>
</evidence>
<protein>
    <submittedName>
        <fullName evidence="2">Uncharacterized protein</fullName>
    </submittedName>
</protein>
<feature type="region of interest" description="Disordered" evidence="1">
    <location>
        <begin position="144"/>
        <end position="189"/>
    </location>
</feature>
<organism evidence="2 3">
    <name type="scientific">Thalictrum thalictroides</name>
    <name type="common">Rue-anemone</name>
    <name type="synonym">Anemone thalictroides</name>
    <dbReference type="NCBI Taxonomy" id="46969"/>
    <lineage>
        <taxon>Eukaryota</taxon>
        <taxon>Viridiplantae</taxon>
        <taxon>Streptophyta</taxon>
        <taxon>Embryophyta</taxon>
        <taxon>Tracheophyta</taxon>
        <taxon>Spermatophyta</taxon>
        <taxon>Magnoliopsida</taxon>
        <taxon>Ranunculales</taxon>
        <taxon>Ranunculaceae</taxon>
        <taxon>Thalictroideae</taxon>
        <taxon>Thalictrum</taxon>
    </lineage>
</organism>
<accession>A0A7J6WEV9</accession>
<keyword evidence="3" id="KW-1185">Reference proteome</keyword>
<evidence type="ECO:0000256" key="1">
    <source>
        <dbReference type="SAM" id="MobiDB-lite"/>
    </source>
</evidence>
<dbReference type="AlphaFoldDB" id="A0A7J6WEV9"/>
<evidence type="ECO:0000313" key="2">
    <source>
        <dbReference type="EMBL" id="KAF5194632.1"/>
    </source>
</evidence>
<sequence>MRCDRLATQASHTNHLPNSRHHPQFAHLPISQTETHLSLQHASNVGSLLPQPDMTAHLQRQFISEVRRFGISSADFSVNSHANSINIDFPQASSSAMSSAQLHEVNIFDLSSATDWTSFQIPVEIMTNHQDSDSFEIAVDVHQAPEENTSTNPTLRNSQPSTSRRRSNQCSSLNSARHVVNVGKSPAIR</sequence>
<dbReference type="Proteomes" id="UP000554482">
    <property type="component" value="Unassembled WGS sequence"/>
</dbReference>
<name>A0A7J6WEV9_THATH</name>
<dbReference type="EMBL" id="JABWDY010018453">
    <property type="protein sequence ID" value="KAF5194632.1"/>
    <property type="molecule type" value="Genomic_DNA"/>
</dbReference>
<proteinExistence type="predicted"/>
<feature type="compositionally biased region" description="Polar residues" evidence="1">
    <location>
        <begin position="8"/>
        <end position="17"/>
    </location>
</feature>